<feature type="domain" description="Ig-like" evidence="11">
    <location>
        <begin position="39"/>
        <end position="129"/>
    </location>
</feature>
<evidence type="ECO:0000256" key="8">
    <source>
        <dbReference type="ARBA" id="ARBA00061228"/>
    </source>
</evidence>
<dbReference type="InterPro" id="IPR003598">
    <property type="entry name" value="Ig_sub2"/>
</dbReference>
<sequence length="375" mass="41579">MHRRQAIEDVYDDQLMGDEGTDDETMNDTDNEPAPQKIPAVIETTAKQYEVKAGENVTLECKVTPDKDTVAAWFAKDSQYFISSVALHPEETRYSIVEHTKDLRITNAKLSDSGVFRCEILQKEPVGVNHTLLVLQAPVIENMSASNGGSVAVGGDLLLTCLVVASPVPTVLWSVTRKDRPNERLTEKDADFHVEGNLYSMHIRNVKKEDSGEYYCYALNTLGSHQAETSVVVNGKPQVHVAKTIVNSAIQIKAVLQCAAHEEISCSYSDDDDGPNQDGDWTTLNVPLPSGSHHKYEVSFTLEDKQLQPGKYMAMVKVKNSKSWGGTNEPVFVTVDPQSLYIQTASVYRQNSAHSIRPVYTALSTILMYLLVRML</sequence>
<comment type="caution">
    <text evidence="12">The sequence shown here is derived from an EMBL/GenBank/DDBJ whole genome shotgun (WGS) entry which is preliminary data.</text>
</comment>
<keyword evidence="3" id="KW-0964">Secreted</keyword>
<comment type="similarity">
    <text evidence="8">Belongs to the hemolin family.</text>
</comment>
<dbReference type="Gene3D" id="2.60.40.10">
    <property type="entry name" value="Immunoglobulins"/>
    <property type="match status" value="2"/>
</dbReference>
<dbReference type="GO" id="GO:0005886">
    <property type="term" value="C:plasma membrane"/>
    <property type="evidence" value="ECO:0007669"/>
    <property type="project" value="TreeGrafter"/>
</dbReference>
<reference evidence="12" key="1">
    <citation type="submission" date="2017-09" db="EMBL/GenBank/DDBJ databases">
        <title>Contemporary evolution of a Lepidopteran species, Heliothis virescens, in response to modern agricultural practices.</title>
        <authorList>
            <person name="Fritz M.L."/>
            <person name="Deyonke A.M."/>
            <person name="Papanicolaou A."/>
            <person name="Micinski S."/>
            <person name="Westbrook J."/>
            <person name="Gould F."/>
        </authorList>
    </citation>
    <scope>NUCLEOTIDE SEQUENCE [LARGE SCALE GENOMIC DNA]</scope>
    <source>
        <strain evidence="12">HvINT-</strain>
        <tissue evidence="12">Whole body</tissue>
    </source>
</reference>
<evidence type="ECO:0000256" key="1">
    <source>
        <dbReference type="ARBA" id="ARBA00004479"/>
    </source>
</evidence>
<dbReference type="PANTHER" id="PTHR11640:SF158">
    <property type="entry name" value="V-SET AND IMMUNOGLOBULIN DOMAIN-CONTAINING PROTEIN 10-LIKE 2"/>
    <property type="match status" value="1"/>
</dbReference>
<evidence type="ECO:0000256" key="9">
    <source>
        <dbReference type="ARBA" id="ARBA00068688"/>
    </source>
</evidence>
<evidence type="ECO:0000256" key="5">
    <source>
        <dbReference type="ARBA" id="ARBA00023157"/>
    </source>
</evidence>
<evidence type="ECO:0000313" key="12">
    <source>
        <dbReference type="EMBL" id="PCG79109.1"/>
    </source>
</evidence>
<evidence type="ECO:0000259" key="11">
    <source>
        <dbReference type="PROSITE" id="PS50835"/>
    </source>
</evidence>
<evidence type="ECO:0000256" key="2">
    <source>
        <dbReference type="ARBA" id="ARBA00004613"/>
    </source>
</evidence>
<comment type="subcellular location">
    <subcellularLocation>
        <location evidence="1">Membrane</location>
        <topology evidence="1">Single-pass type I membrane protein</topology>
    </subcellularLocation>
    <subcellularLocation>
        <location evidence="2">Secreted</location>
    </subcellularLocation>
</comment>
<protein>
    <recommendedName>
        <fullName evidence="9">Hemolin</fullName>
    </recommendedName>
</protein>
<dbReference type="Pfam" id="PF07679">
    <property type="entry name" value="I-set"/>
    <property type="match status" value="2"/>
</dbReference>
<dbReference type="InterPro" id="IPR036179">
    <property type="entry name" value="Ig-like_dom_sf"/>
</dbReference>
<dbReference type="PROSITE" id="PS50835">
    <property type="entry name" value="IG_LIKE"/>
    <property type="match status" value="2"/>
</dbReference>
<dbReference type="GO" id="GO:0005576">
    <property type="term" value="C:extracellular region"/>
    <property type="evidence" value="ECO:0007669"/>
    <property type="project" value="UniProtKB-SubCell"/>
</dbReference>
<keyword evidence="4" id="KW-0472">Membrane</keyword>
<dbReference type="GO" id="GO:0050839">
    <property type="term" value="F:cell adhesion molecule binding"/>
    <property type="evidence" value="ECO:0007669"/>
    <property type="project" value="TreeGrafter"/>
</dbReference>
<accession>A0A2A4K4W1</accession>
<evidence type="ECO:0000256" key="7">
    <source>
        <dbReference type="ARBA" id="ARBA00023319"/>
    </source>
</evidence>
<dbReference type="InterPro" id="IPR013783">
    <property type="entry name" value="Ig-like_fold"/>
</dbReference>
<dbReference type="SUPFAM" id="SSF48726">
    <property type="entry name" value="Immunoglobulin"/>
    <property type="match status" value="2"/>
</dbReference>
<proteinExistence type="inferred from homology"/>
<dbReference type="STRING" id="7102.A0A2A4K4W1"/>
<evidence type="ECO:0000256" key="3">
    <source>
        <dbReference type="ARBA" id="ARBA00022525"/>
    </source>
</evidence>
<evidence type="ECO:0000256" key="4">
    <source>
        <dbReference type="ARBA" id="ARBA00023136"/>
    </source>
</evidence>
<dbReference type="GO" id="GO:0098609">
    <property type="term" value="P:cell-cell adhesion"/>
    <property type="evidence" value="ECO:0007669"/>
    <property type="project" value="TreeGrafter"/>
</dbReference>
<dbReference type="InterPro" id="IPR003599">
    <property type="entry name" value="Ig_sub"/>
</dbReference>
<dbReference type="PANTHER" id="PTHR11640">
    <property type="entry name" value="NEPHRIN"/>
    <property type="match status" value="1"/>
</dbReference>
<feature type="domain" description="Ig-like" evidence="11">
    <location>
        <begin position="138"/>
        <end position="234"/>
    </location>
</feature>
<dbReference type="EMBL" id="NWSH01000143">
    <property type="protein sequence ID" value="PCG79109.1"/>
    <property type="molecule type" value="Genomic_DNA"/>
</dbReference>
<keyword evidence="6" id="KW-0325">Glycoprotein</keyword>
<dbReference type="GO" id="GO:0005911">
    <property type="term" value="C:cell-cell junction"/>
    <property type="evidence" value="ECO:0007669"/>
    <property type="project" value="TreeGrafter"/>
</dbReference>
<dbReference type="InterPro" id="IPR007110">
    <property type="entry name" value="Ig-like_dom"/>
</dbReference>
<dbReference type="SMART" id="SM00408">
    <property type="entry name" value="IGc2"/>
    <property type="match status" value="2"/>
</dbReference>
<name>A0A2A4K4W1_HELVI</name>
<dbReference type="AlphaFoldDB" id="A0A2A4K4W1"/>
<dbReference type="InterPro" id="IPR013098">
    <property type="entry name" value="Ig_I-set"/>
</dbReference>
<dbReference type="FunFam" id="2.60.40.10:FF:000032">
    <property type="entry name" value="palladin isoform X1"/>
    <property type="match status" value="1"/>
</dbReference>
<dbReference type="SMART" id="SM00409">
    <property type="entry name" value="IG"/>
    <property type="match status" value="2"/>
</dbReference>
<gene>
    <name evidence="12" type="ORF">B5V51_2025</name>
</gene>
<organism evidence="12">
    <name type="scientific">Heliothis virescens</name>
    <name type="common">Tobacco budworm moth</name>
    <dbReference type="NCBI Taxonomy" id="7102"/>
    <lineage>
        <taxon>Eukaryota</taxon>
        <taxon>Metazoa</taxon>
        <taxon>Ecdysozoa</taxon>
        <taxon>Arthropoda</taxon>
        <taxon>Hexapoda</taxon>
        <taxon>Insecta</taxon>
        <taxon>Pterygota</taxon>
        <taxon>Neoptera</taxon>
        <taxon>Endopterygota</taxon>
        <taxon>Lepidoptera</taxon>
        <taxon>Glossata</taxon>
        <taxon>Ditrysia</taxon>
        <taxon>Noctuoidea</taxon>
        <taxon>Noctuidae</taxon>
        <taxon>Heliothinae</taxon>
        <taxon>Heliothis</taxon>
    </lineage>
</organism>
<keyword evidence="5" id="KW-1015">Disulfide bond</keyword>
<dbReference type="InterPro" id="IPR051275">
    <property type="entry name" value="Cell_adhesion_signaling"/>
</dbReference>
<evidence type="ECO:0000256" key="10">
    <source>
        <dbReference type="SAM" id="MobiDB-lite"/>
    </source>
</evidence>
<feature type="compositionally biased region" description="Acidic residues" evidence="10">
    <location>
        <begin position="9"/>
        <end position="31"/>
    </location>
</feature>
<keyword evidence="7" id="KW-0393">Immunoglobulin domain</keyword>
<feature type="region of interest" description="Disordered" evidence="10">
    <location>
        <begin position="1"/>
        <end position="35"/>
    </location>
</feature>
<evidence type="ECO:0000256" key="6">
    <source>
        <dbReference type="ARBA" id="ARBA00023180"/>
    </source>
</evidence>